<dbReference type="PROSITE" id="PS00296">
    <property type="entry name" value="CHAPERONINS_CPN60"/>
    <property type="match status" value="1"/>
</dbReference>
<dbReference type="SUPFAM" id="SSF54849">
    <property type="entry name" value="GroEL-intermediate domain like"/>
    <property type="match status" value="1"/>
</dbReference>
<dbReference type="GO" id="GO:0042026">
    <property type="term" value="P:protein refolding"/>
    <property type="evidence" value="ECO:0007669"/>
    <property type="project" value="UniProtKB-UniRule"/>
</dbReference>
<organism evidence="10 11">
    <name type="scientific">Aerophobetes bacterium</name>
    <dbReference type="NCBI Taxonomy" id="2030807"/>
    <lineage>
        <taxon>Bacteria</taxon>
        <taxon>Candidatus Aerophobota</taxon>
    </lineage>
</organism>
<feature type="binding site" evidence="6">
    <location>
        <begin position="86"/>
        <end position="90"/>
    </location>
    <ligand>
        <name>ATP</name>
        <dbReference type="ChEBI" id="CHEBI:30616"/>
    </ligand>
</feature>
<dbReference type="Gene3D" id="3.30.260.10">
    <property type="entry name" value="TCP-1-like chaperonin intermediate domain"/>
    <property type="match status" value="1"/>
</dbReference>
<dbReference type="InterPro" id="IPR018370">
    <property type="entry name" value="Chaperonin_Cpn60_CS"/>
</dbReference>
<evidence type="ECO:0000256" key="2">
    <source>
        <dbReference type="ARBA" id="ARBA00022741"/>
    </source>
</evidence>
<reference evidence="10 11" key="1">
    <citation type="submission" date="2019-03" db="EMBL/GenBank/DDBJ databases">
        <title>Metabolic potential of uncultured bacteria and archaea associated with petroleum seepage in deep-sea sediments.</title>
        <authorList>
            <person name="Dong X."/>
            <person name="Hubert C."/>
        </authorList>
    </citation>
    <scope>NUCLEOTIDE SEQUENCE [LARGE SCALE GENOMIC DNA]</scope>
    <source>
        <strain evidence="10">E44_bin92</strain>
    </source>
</reference>
<dbReference type="InterPro" id="IPR001844">
    <property type="entry name" value="Cpn60/GroEL"/>
</dbReference>
<dbReference type="SUPFAM" id="SSF52029">
    <property type="entry name" value="GroEL apical domain-like"/>
    <property type="match status" value="1"/>
</dbReference>
<evidence type="ECO:0000256" key="6">
    <source>
        <dbReference type="HAMAP-Rule" id="MF_00600"/>
    </source>
</evidence>
<evidence type="ECO:0000256" key="4">
    <source>
        <dbReference type="ARBA" id="ARBA00023186"/>
    </source>
</evidence>
<evidence type="ECO:0000313" key="11">
    <source>
        <dbReference type="Proteomes" id="UP000320781"/>
    </source>
</evidence>
<dbReference type="EC" id="5.6.1.7" evidence="6"/>
<comment type="similarity">
    <text evidence="1 6 7">Belongs to the chaperonin (HSP60) family.</text>
</comment>
<dbReference type="NCBIfam" id="NF009487">
    <property type="entry name" value="PRK12849.1"/>
    <property type="match status" value="1"/>
</dbReference>
<dbReference type="FunFam" id="3.50.7.10:FF:000001">
    <property type="entry name" value="60 kDa chaperonin"/>
    <property type="match status" value="1"/>
</dbReference>
<dbReference type="NCBIfam" id="NF009488">
    <property type="entry name" value="PRK12850.1"/>
    <property type="match status" value="1"/>
</dbReference>
<keyword evidence="2 6" id="KW-0547">Nucleotide-binding</keyword>
<feature type="binding site" evidence="6">
    <location>
        <position position="414"/>
    </location>
    <ligand>
        <name>ATP</name>
        <dbReference type="ChEBI" id="CHEBI:30616"/>
    </ligand>
</feature>
<dbReference type="InterPro" id="IPR027413">
    <property type="entry name" value="GROEL-like_equatorial_sf"/>
</dbReference>
<dbReference type="AlphaFoldDB" id="A0A523QJC9"/>
<keyword evidence="4 6" id="KW-0143">Chaperone</keyword>
<dbReference type="GO" id="GO:0005524">
    <property type="term" value="F:ATP binding"/>
    <property type="evidence" value="ECO:0007669"/>
    <property type="project" value="UniProtKB-UniRule"/>
</dbReference>
<dbReference type="Pfam" id="PF00118">
    <property type="entry name" value="Cpn60_TCP1"/>
    <property type="match status" value="1"/>
</dbReference>
<evidence type="ECO:0000256" key="5">
    <source>
        <dbReference type="ARBA" id="ARBA00023235"/>
    </source>
</evidence>
<dbReference type="InterPro" id="IPR027410">
    <property type="entry name" value="TCP-1-like_intermed_sf"/>
</dbReference>
<evidence type="ECO:0000313" key="10">
    <source>
        <dbReference type="EMBL" id="TES85770.1"/>
    </source>
</evidence>
<feature type="binding site" evidence="6">
    <location>
        <position position="494"/>
    </location>
    <ligand>
        <name>ATP</name>
        <dbReference type="ChEBI" id="CHEBI:30616"/>
    </ligand>
</feature>
<dbReference type="NCBIfam" id="NF000592">
    <property type="entry name" value="PRK00013.1"/>
    <property type="match status" value="1"/>
</dbReference>
<dbReference type="Gene3D" id="1.10.560.10">
    <property type="entry name" value="GroEL-like equatorial domain"/>
    <property type="match status" value="1"/>
</dbReference>
<dbReference type="InterPro" id="IPR027409">
    <property type="entry name" value="GroEL-like_apical_dom_sf"/>
</dbReference>
<dbReference type="GO" id="GO:0051082">
    <property type="term" value="F:unfolded protein binding"/>
    <property type="evidence" value="ECO:0007669"/>
    <property type="project" value="UniProtKB-UniRule"/>
</dbReference>
<dbReference type="NCBIfam" id="NF009489">
    <property type="entry name" value="PRK12851.1"/>
    <property type="match status" value="1"/>
</dbReference>
<sequence length="545" mass="57997">MAKQILFRADARQALVRGVDQLADAVTITLGPKGQNVALAKSFGSPTVTDDGVTVAKDIELKDPSENVGAQLVKEVAEKTKDVAGDGTTTATLLTQYIIHQGLKHVMAGVNPTHLRKGIEKAVNATVDEIKKMSKVVKDKTAIGQVATVAASNDPDVGDLIADAMDKVGEDGVITIEEGKTATTNLEIVEGMQFDRGYLSPYFITNPDKMEVAMEDVYILLHDKKISNMKDLLPLLEKVANTGKAFLLICEDVEGEALATLVVNKIRGTLKCAAVKAPGFGDRRKAMLEDIGVLTGGEVIAEDLGLKLESVDISTLGKAKRIKIDNENTTIIEGQGERKKIEGRIAQIKLQKDDTDSDYDREKLEERLAKLAGGVAVINVGAATEAEMKTNKARIEDAVAATRAAVEEGIVPGGGVTLIRAIAALHKVKGDNPDEQIGIRIIRDSLREPLRKIAENAGLEGGVVAEEVMKRQGSVGFNAETGKYEDLSEAGVIDPAKVVRSTIQNAASVATLILTTDALVTDIPEEKEKGPGMPPGGMGGMPPQY</sequence>
<dbReference type="HAMAP" id="MF_00600">
    <property type="entry name" value="CH60"/>
    <property type="match status" value="1"/>
</dbReference>
<comment type="subunit">
    <text evidence="6 8">Forms a cylinder of 14 subunits composed of two heptameric rings stacked back-to-back. Interacts with the co-chaperonin GroES.</text>
</comment>
<comment type="subcellular location">
    <subcellularLocation>
        <location evidence="6">Cytoplasm</location>
    </subcellularLocation>
</comment>
<dbReference type="GO" id="GO:0005737">
    <property type="term" value="C:cytoplasm"/>
    <property type="evidence" value="ECO:0007669"/>
    <property type="project" value="UniProtKB-SubCell"/>
</dbReference>
<feature type="binding site" evidence="6">
    <location>
        <begin position="29"/>
        <end position="32"/>
    </location>
    <ligand>
        <name>ATP</name>
        <dbReference type="ChEBI" id="CHEBI:30616"/>
    </ligand>
</feature>
<comment type="function">
    <text evidence="6 8">Together with its co-chaperonin GroES, plays an essential role in assisting protein folding. The GroEL-GroES system forms a nano-cage that allows encapsulation of the non-native substrate proteins and provides a physical environment optimized to promote and accelerate protein folding.</text>
</comment>
<dbReference type="PRINTS" id="PR00298">
    <property type="entry name" value="CHAPERONIN60"/>
</dbReference>
<feature type="compositionally biased region" description="Gly residues" evidence="9">
    <location>
        <begin position="535"/>
        <end position="545"/>
    </location>
</feature>
<proteinExistence type="inferred from homology"/>
<dbReference type="InterPro" id="IPR002423">
    <property type="entry name" value="Cpn60/GroEL/TCP-1"/>
</dbReference>
<keyword evidence="5 6" id="KW-0413">Isomerase</keyword>
<name>A0A523QJC9_UNCAE</name>
<dbReference type="GO" id="GO:0016853">
    <property type="term" value="F:isomerase activity"/>
    <property type="evidence" value="ECO:0007669"/>
    <property type="project" value="UniProtKB-KW"/>
</dbReference>
<feature type="region of interest" description="Disordered" evidence="9">
    <location>
        <begin position="525"/>
        <end position="545"/>
    </location>
</feature>
<gene>
    <name evidence="6 10" type="primary">groL</name>
    <name evidence="6" type="synonym">groEL</name>
    <name evidence="10" type="ORF">E3J95_03675</name>
</gene>
<comment type="caution">
    <text evidence="6">Lacks conserved residue(s) required for the propagation of feature annotation.</text>
</comment>
<dbReference type="EMBL" id="SOKU01000173">
    <property type="protein sequence ID" value="TES85770.1"/>
    <property type="molecule type" value="Genomic_DNA"/>
</dbReference>
<dbReference type="GO" id="GO:0140662">
    <property type="term" value="F:ATP-dependent protein folding chaperone"/>
    <property type="evidence" value="ECO:0007669"/>
    <property type="project" value="InterPro"/>
</dbReference>
<comment type="caution">
    <text evidence="10">The sequence shown here is derived from an EMBL/GenBank/DDBJ whole genome shotgun (WGS) entry which is preliminary data.</text>
</comment>
<dbReference type="NCBIfam" id="TIGR02348">
    <property type="entry name" value="GroEL"/>
    <property type="match status" value="1"/>
</dbReference>
<dbReference type="SUPFAM" id="SSF48592">
    <property type="entry name" value="GroEL equatorial domain-like"/>
    <property type="match status" value="1"/>
</dbReference>
<dbReference type="PANTHER" id="PTHR45633">
    <property type="entry name" value="60 KDA HEAT SHOCK PROTEIN, MITOCHONDRIAL"/>
    <property type="match status" value="1"/>
</dbReference>
<dbReference type="CDD" id="cd03344">
    <property type="entry name" value="GroEL"/>
    <property type="match status" value="1"/>
</dbReference>
<evidence type="ECO:0000256" key="1">
    <source>
        <dbReference type="ARBA" id="ARBA00006607"/>
    </source>
</evidence>
<dbReference type="Gene3D" id="3.50.7.10">
    <property type="entry name" value="GroEL"/>
    <property type="match status" value="1"/>
</dbReference>
<evidence type="ECO:0000256" key="9">
    <source>
        <dbReference type="SAM" id="MobiDB-lite"/>
    </source>
</evidence>
<keyword evidence="6" id="KW-0963">Cytoplasm</keyword>
<keyword evidence="3 6" id="KW-0067">ATP-binding</keyword>
<evidence type="ECO:0000256" key="7">
    <source>
        <dbReference type="RuleBase" id="RU000418"/>
    </source>
</evidence>
<evidence type="ECO:0000256" key="8">
    <source>
        <dbReference type="RuleBase" id="RU000419"/>
    </source>
</evidence>
<accession>A0A523QJC9</accession>
<protein>
    <recommendedName>
        <fullName evidence="6">Chaperonin GroEL</fullName>
        <ecNumber evidence="6">5.6.1.7</ecNumber>
    </recommendedName>
    <alternativeName>
        <fullName evidence="6">60 kDa chaperonin</fullName>
    </alternativeName>
    <alternativeName>
        <fullName evidence="6">Chaperonin-60</fullName>
        <shortName evidence="6">Cpn60</shortName>
    </alternativeName>
</protein>
<dbReference type="Proteomes" id="UP000320781">
    <property type="component" value="Unassembled WGS sequence"/>
</dbReference>
<evidence type="ECO:0000256" key="3">
    <source>
        <dbReference type="ARBA" id="ARBA00022840"/>
    </source>
</evidence>